<evidence type="ECO:0000256" key="4">
    <source>
        <dbReference type="ARBA" id="ARBA00022679"/>
    </source>
</evidence>
<dbReference type="PANTHER" id="PTHR43547">
    <property type="entry name" value="TWO-COMPONENT HISTIDINE KINASE"/>
    <property type="match status" value="1"/>
</dbReference>
<dbReference type="InterPro" id="IPR036097">
    <property type="entry name" value="HisK_dim/P_sf"/>
</dbReference>
<dbReference type="GO" id="GO:0000155">
    <property type="term" value="F:phosphorelay sensor kinase activity"/>
    <property type="evidence" value="ECO:0007669"/>
    <property type="project" value="InterPro"/>
</dbReference>
<dbReference type="SMART" id="SM00388">
    <property type="entry name" value="HisKA"/>
    <property type="match status" value="1"/>
</dbReference>
<feature type="transmembrane region" description="Helical" evidence="7">
    <location>
        <begin position="20"/>
        <end position="44"/>
    </location>
</feature>
<dbReference type="Gene3D" id="1.10.287.130">
    <property type="match status" value="1"/>
</dbReference>
<evidence type="ECO:0000313" key="9">
    <source>
        <dbReference type="EMBL" id="XCM38292.1"/>
    </source>
</evidence>
<feature type="transmembrane region" description="Helical" evidence="7">
    <location>
        <begin position="204"/>
        <end position="228"/>
    </location>
</feature>
<dbReference type="FunFam" id="3.30.565.10:FF:000006">
    <property type="entry name" value="Sensor histidine kinase WalK"/>
    <property type="match status" value="1"/>
</dbReference>
<evidence type="ECO:0000256" key="7">
    <source>
        <dbReference type="SAM" id="Phobius"/>
    </source>
</evidence>
<dbReference type="EMBL" id="CP159837">
    <property type="protein sequence ID" value="XCM38292.1"/>
    <property type="molecule type" value="Genomic_DNA"/>
</dbReference>
<feature type="domain" description="Histidine kinase" evidence="8">
    <location>
        <begin position="261"/>
        <end position="490"/>
    </location>
</feature>
<dbReference type="Pfam" id="PF02518">
    <property type="entry name" value="HATPase_c"/>
    <property type="match status" value="1"/>
</dbReference>
<dbReference type="AlphaFoldDB" id="A0AAU8JGE1"/>
<keyword evidence="7" id="KW-1133">Transmembrane helix</keyword>
<protein>
    <recommendedName>
        <fullName evidence="2">histidine kinase</fullName>
        <ecNumber evidence="2">2.7.13.3</ecNumber>
    </recommendedName>
</protein>
<dbReference type="InterPro" id="IPR007891">
    <property type="entry name" value="CHASE3"/>
</dbReference>
<keyword evidence="6" id="KW-0902">Two-component regulatory system</keyword>
<dbReference type="RefSeq" id="WP_190879093.1">
    <property type="nucleotide sequence ID" value="NZ_CP159837.1"/>
</dbReference>
<dbReference type="Pfam" id="PF05227">
    <property type="entry name" value="CHASE3"/>
    <property type="match status" value="1"/>
</dbReference>
<sequence length="490" mass="55271">MESSNQSKFFISWWHQLPIRIRGTLIIAIPVTCLFAALSAFAWLKASLVEDEKWVQHTQNVRLETKRLLNALIDAENGVRGYGLTLRPEFLNPYENAFKIIPDSLKKLENLVTDNPQQTRLLQDIKYVTNENLAIFYQKSTLQSELKRIRGRTDLLVPAASLYEWLEEGKATMDEARLLIDRFAENEEKLLEQRQEHQNFYRQVTWTILCIAAGLGFLGFYLSMHLFYQLEKELANRELNLQASNQQLQVVCQQLQRFTANASHELRTPLAAVLSNAQVGLMALADLEKLAYAEDLEESLAAVRNRLQKIVKLAKNMSKLVGQLLFLARHEGGLSAESFQQINLTEMVASLLADLIPEAEAHQLQLKYDGVKDAVMVNGEKSLLPQAIANLLNNACRYTPPGGIIEVSLFTENCQAIVAVKDTGIGIPKTEIAHIFERFYRIDPKGDRHQKGFGLGLAITQQIVQLHGGIIEVFSTLNQGSTFKISLPLS</sequence>
<dbReference type="CDD" id="cd19410">
    <property type="entry name" value="HK9-like_sensor"/>
    <property type="match status" value="1"/>
</dbReference>
<dbReference type="InterPro" id="IPR003594">
    <property type="entry name" value="HATPase_dom"/>
</dbReference>
<accession>A0AAU8JGE1</accession>
<organism evidence="9">
    <name type="scientific">Planktothricoides raciborskii GIHE-MW2</name>
    <dbReference type="NCBI Taxonomy" id="2792601"/>
    <lineage>
        <taxon>Bacteria</taxon>
        <taxon>Bacillati</taxon>
        <taxon>Cyanobacteriota</taxon>
        <taxon>Cyanophyceae</taxon>
        <taxon>Oscillatoriophycideae</taxon>
        <taxon>Oscillatoriales</taxon>
        <taxon>Oscillatoriaceae</taxon>
        <taxon>Planktothricoides</taxon>
    </lineage>
</organism>
<dbReference type="PRINTS" id="PR00344">
    <property type="entry name" value="BCTRLSENSOR"/>
</dbReference>
<keyword evidence="4" id="KW-0808">Transferase</keyword>
<evidence type="ECO:0000256" key="3">
    <source>
        <dbReference type="ARBA" id="ARBA00022553"/>
    </source>
</evidence>
<reference evidence="9" key="1">
    <citation type="submission" date="2024-07" db="EMBL/GenBank/DDBJ databases">
        <authorList>
            <person name="Kim Y.J."/>
            <person name="Jeong J.Y."/>
        </authorList>
    </citation>
    <scope>NUCLEOTIDE SEQUENCE</scope>
    <source>
        <strain evidence="9">GIHE-MW2</strain>
    </source>
</reference>
<gene>
    <name evidence="9" type="ORF">ABWT76_001129</name>
</gene>
<evidence type="ECO:0000256" key="1">
    <source>
        <dbReference type="ARBA" id="ARBA00000085"/>
    </source>
</evidence>
<evidence type="ECO:0000259" key="8">
    <source>
        <dbReference type="PROSITE" id="PS50109"/>
    </source>
</evidence>
<evidence type="ECO:0000256" key="6">
    <source>
        <dbReference type="ARBA" id="ARBA00023012"/>
    </source>
</evidence>
<keyword evidence="7" id="KW-0812">Transmembrane</keyword>
<evidence type="ECO:0000256" key="5">
    <source>
        <dbReference type="ARBA" id="ARBA00022777"/>
    </source>
</evidence>
<dbReference type="SUPFAM" id="SSF47384">
    <property type="entry name" value="Homodimeric domain of signal transducing histidine kinase"/>
    <property type="match status" value="1"/>
</dbReference>
<dbReference type="SMART" id="SM00387">
    <property type="entry name" value="HATPase_c"/>
    <property type="match status" value="1"/>
</dbReference>
<proteinExistence type="predicted"/>
<keyword evidence="5" id="KW-0418">Kinase</keyword>
<dbReference type="PROSITE" id="PS50109">
    <property type="entry name" value="HIS_KIN"/>
    <property type="match status" value="1"/>
</dbReference>
<dbReference type="CDD" id="cd00082">
    <property type="entry name" value="HisKA"/>
    <property type="match status" value="1"/>
</dbReference>
<keyword evidence="3" id="KW-0597">Phosphoprotein</keyword>
<dbReference type="InterPro" id="IPR005467">
    <property type="entry name" value="His_kinase_dom"/>
</dbReference>
<dbReference type="Gene3D" id="3.30.565.10">
    <property type="entry name" value="Histidine kinase-like ATPase, C-terminal domain"/>
    <property type="match status" value="1"/>
</dbReference>
<dbReference type="EC" id="2.7.13.3" evidence="2"/>
<dbReference type="InterPro" id="IPR004358">
    <property type="entry name" value="Sig_transdc_His_kin-like_C"/>
</dbReference>
<keyword evidence="7" id="KW-0472">Membrane</keyword>
<dbReference type="InterPro" id="IPR036890">
    <property type="entry name" value="HATPase_C_sf"/>
</dbReference>
<comment type="catalytic activity">
    <reaction evidence="1">
        <text>ATP + protein L-histidine = ADP + protein N-phospho-L-histidine.</text>
        <dbReference type="EC" id="2.7.13.3"/>
    </reaction>
</comment>
<dbReference type="InterPro" id="IPR003661">
    <property type="entry name" value="HisK_dim/P_dom"/>
</dbReference>
<dbReference type="Pfam" id="PF00512">
    <property type="entry name" value="HisKA"/>
    <property type="match status" value="1"/>
</dbReference>
<name>A0AAU8JGE1_9CYAN</name>
<dbReference type="SUPFAM" id="SSF55874">
    <property type="entry name" value="ATPase domain of HSP90 chaperone/DNA topoisomerase II/histidine kinase"/>
    <property type="match status" value="1"/>
</dbReference>
<dbReference type="CDD" id="cd00075">
    <property type="entry name" value="HATPase"/>
    <property type="match status" value="1"/>
</dbReference>
<dbReference type="PANTHER" id="PTHR43547:SF2">
    <property type="entry name" value="HYBRID SIGNAL TRANSDUCTION HISTIDINE KINASE C"/>
    <property type="match status" value="1"/>
</dbReference>
<evidence type="ECO:0000256" key="2">
    <source>
        <dbReference type="ARBA" id="ARBA00012438"/>
    </source>
</evidence>